<sequence>MKKFLTLFSLFAISFSQAQTKSIDSSAVYILDKMADIIGSLESVKFDIDTANDKLDVDGNLSTYYATSNIAMTGPNKFTSTTNGDAGNFGYWYDGEYISYYSLTEHNYVTLEAPETILTMIDSMHTAFDFKFPAADFFYPSFTDDLIEDFDTISYEGQRSVDGEKCFYITATNADKHIQLWITSNTTLLPKRLIIVYKTEGNLQFETSFYNWELNPNIPEAIYNFTPPPHASLISIMAKS</sequence>
<keyword evidence="4" id="KW-1185">Reference proteome</keyword>
<reference evidence="3 4" key="1">
    <citation type="journal article" date="2018" name="J. Microbiol.">
        <title>Aestuariibaculum marinum sp. nov., a marine bacterium isolated from seawater in South Korea.</title>
        <authorList>
            <person name="Choi J."/>
            <person name="Lee D."/>
            <person name="Jang J.H."/>
            <person name="Cha S."/>
            <person name="Seo T."/>
        </authorList>
    </citation>
    <scope>NUCLEOTIDE SEQUENCE [LARGE SCALE GENOMIC DNA]</scope>
    <source>
        <strain evidence="3 4">IP7</strain>
    </source>
</reference>
<evidence type="ECO:0000256" key="1">
    <source>
        <dbReference type="ARBA" id="ARBA00022729"/>
    </source>
</evidence>
<dbReference type="SUPFAM" id="SSF89392">
    <property type="entry name" value="Prokaryotic lipoproteins and lipoprotein localization factors"/>
    <property type="match status" value="1"/>
</dbReference>
<dbReference type="Gene3D" id="2.50.20.10">
    <property type="entry name" value="Lipoprotein localisation LolA/LolB/LppX"/>
    <property type="match status" value="1"/>
</dbReference>
<dbReference type="EMBL" id="JACVXD010000008">
    <property type="protein sequence ID" value="MBD0824909.1"/>
    <property type="molecule type" value="Genomic_DNA"/>
</dbReference>
<feature type="chain" id="PRO_5035255794" evidence="2">
    <location>
        <begin position="19"/>
        <end position="240"/>
    </location>
</feature>
<accession>A0A8J6U6R9</accession>
<dbReference type="InterPro" id="IPR029046">
    <property type="entry name" value="LolA/LolB/LppX"/>
</dbReference>
<gene>
    <name evidence="3" type="ORF">ICJ85_12865</name>
</gene>
<evidence type="ECO:0000313" key="3">
    <source>
        <dbReference type="EMBL" id="MBD0824909.1"/>
    </source>
</evidence>
<protein>
    <submittedName>
        <fullName evidence="3">DUF2092 domain-containing protein</fullName>
    </submittedName>
</protein>
<keyword evidence="1 2" id="KW-0732">Signal</keyword>
<dbReference type="AlphaFoldDB" id="A0A8J6U6R9"/>
<proteinExistence type="predicted"/>
<dbReference type="Proteomes" id="UP000621516">
    <property type="component" value="Unassembled WGS sequence"/>
</dbReference>
<dbReference type="InterPro" id="IPR019207">
    <property type="entry name" value="DUF2092"/>
</dbReference>
<evidence type="ECO:0000313" key="4">
    <source>
        <dbReference type="Proteomes" id="UP000621516"/>
    </source>
</evidence>
<feature type="signal peptide" evidence="2">
    <location>
        <begin position="1"/>
        <end position="18"/>
    </location>
</feature>
<dbReference type="RefSeq" id="WP_188224206.1">
    <property type="nucleotide sequence ID" value="NZ_JACVXD010000008.1"/>
</dbReference>
<name>A0A8J6U6R9_9FLAO</name>
<comment type="caution">
    <text evidence="3">The sequence shown here is derived from an EMBL/GenBank/DDBJ whole genome shotgun (WGS) entry which is preliminary data.</text>
</comment>
<organism evidence="3 4">
    <name type="scientific">Aestuariibaculum marinum</name>
    <dbReference type="NCBI Taxonomy" id="2683592"/>
    <lineage>
        <taxon>Bacteria</taxon>
        <taxon>Pseudomonadati</taxon>
        <taxon>Bacteroidota</taxon>
        <taxon>Flavobacteriia</taxon>
        <taxon>Flavobacteriales</taxon>
        <taxon>Flavobacteriaceae</taxon>
    </lineage>
</organism>
<dbReference type="Pfam" id="PF09865">
    <property type="entry name" value="DUF2092"/>
    <property type="match status" value="1"/>
</dbReference>
<evidence type="ECO:0000256" key="2">
    <source>
        <dbReference type="SAM" id="SignalP"/>
    </source>
</evidence>